<proteinExistence type="predicted"/>
<sequence length="25" mass="2914">MALLNFTGRALVLMLAHVNNRFQRQ</sequence>
<name>A0A0E9Q0N4_ANGAN</name>
<dbReference type="EMBL" id="GBXM01098288">
    <property type="protein sequence ID" value="JAH10289.1"/>
    <property type="molecule type" value="Transcribed_RNA"/>
</dbReference>
<evidence type="ECO:0000313" key="1">
    <source>
        <dbReference type="EMBL" id="JAH10289.1"/>
    </source>
</evidence>
<reference evidence="1" key="1">
    <citation type="submission" date="2014-11" db="EMBL/GenBank/DDBJ databases">
        <authorList>
            <person name="Amaro Gonzalez C."/>
        </authorList>
    </citation>
    <scope>NUCLEOTIDE SEQUENCE</scope>
</reference>
<organism evidence="1">
    <name type="scientific">Anguilla anguilla</name>
    <name type="common">European freshwater eel</name>
    <name type="synonym">Muraena anguilla</name>
    <dbReference type="NCBI Taxonomy" id="7936"/>
    <lineage>
        <taxon>Eukaryota</taxon>
        <taxon>Metazoa</taxon>
        <taxon>Chordata</taxon>
        <taxon>Craniata</taxon>
        <taxon>Vertebrata</taxon>
        <taxon>Euteleostomi</taxon>
        <taxon>Actinopterygii</taxon>
        <taxon>Neopterygii</taxon>
        <taxon>Teleostei</taxon>
        <taxon>Anguilliformes</taxon>
        <taxon>Anguillidae</taxon>
        <taxon>Anguilla</taxon>
    </lineage>
</organism>
<accession>A0A0E9Q0N4</accession>
<dbReference type="AlphaFoldDB" id="A0A0E9Q0N4"/>
<reference evidence="1" key="2">
    <citation type="journal article" date="2015" name="Fish Shellfish Immunol.">
        <title>Early steps in the European eel (Anguilla anguilla)-Vibrio vulnificus interaction in the gills: Role of the RtxA13 toxin.</title>
        <authorList>
            <person name="Callol A."/>
            <person name="Pajuelo D."/>
            <person name="Ebbesson L."/>
            <person name="Teles M."/>
            <person name="MacKenzie S."/>
            <person name="Amaro C."/>
        </authorList>
    </citation>
    <scope>NUCLEOTIDE SEQUENCE</scope>
</reference>
<protein>
    <submittedName>
        <fullName evidence="1">Uncharacterized protein</fullName>
    </submittedName>
</protein>